<evidence type="ECO:0008006" key="5">
    <source>
        <dbReference type="Google" id="ProtNLM"/>
    </source>
</evidence>
<dbReference type="EMBL" id="JAAXPM010000004">
    <property type="protein sequence ID" value="NKY66885.1"/>
    <property type="molecule type" value="Genomic_DNA"/>
</dbReference>
<evidence type="ECO:0000313" key="4">
    <source>
        <dbReference type="Proteomes" id="UP000585749"/>
    </source>
</evidence>
<evidence type="ECO:0000313" key="2">
    <source>
        <dbReference type="EMBL" id="SCB88443.1"/>
    </source>
</evidence>
<dbReference type="Proteomes" id="UP000182448">
    <property type="component" value="Unassembled WGS sequence"/>
</dbReference>
<comment type="caution">
    <text evidence="1">The sequence shown here is derived from an EMBL/GenBank/DDBJ whole genome shotgun (WGS) entry which is preliminary data.</text>
</comment>
<dbReference type="OrthoDB" id="2149544at2"/>
<gene>
    <name evidence="2" type="ORF">GA0061075_10543</name>
    <name evidence="1" type="ORF">HF960_04260</name>
</gene>
<reference evidence="2 3" key="1">
    <citation type="submission" date="2016-08" db="EMBL/GenBank/DDBJ databases">
        <authorList>
            <person name="Varghese N."/>
            <person name="Submissions Spin"/>
        </authorList>
    </citation>
    <scope>NUCLEOTIDE SEQUENCE [LARGE SCALE GENOMIC DNA]</scope>
    <source>
        <strain evidence="2 3">R-53116</strain>
    </source>
</reference>
<organism evidence="1 4">
    <name type="scientific">Weissella hellenica</name>
    <dbReference type="NCBI Taxonomy" id="46256"/>
    <lineage>
        <taxon>Bacteria</taxon>
        <taxon>Bacillati</taxon>
        <taxon>Bacillota</taxon>
        <taxon>Bacilli</taxon>
        <taxon>Lactobacillales</taxon>
        <taxon>Lactobacillaceae</taxon>
        <taxon>Weissella</taxon>
    </lineage>
</organism>
<dbReference type="AlphaFoldDB" id="A0A4Y4G4P9"/>
<sequence length="151" mass="17330">MKIGKNVTPRLVNDKEPLAVKLVSLDPYTQMNSFGEVAWRAYILELVPENTTIRPFKTRMYLVDKTDASFEKIDDRFLAMIERFNDFAAEQYGKEEYDITDLIGSTFVVEVTYSKAGHLPYINLIKINSMPALEDNNNNGRGLGFLEDEHE</sequence>
<dbReference type="GeneID" id="72424000"/>
<dbReference type="Proteomes" id="UP000585749">
    <property type="component" value="Unassembled WGS sequence"/>
</dbReference>
<dbReference type="EMBL" id="FMAW01000005">
    <property type="protein sequence ID" value="SCB88443.1"/>
    <property type="molecule type" value="Genomic_DNA"/>
</dbReference>
<reference evidence="1 4" key="2">
    <citation type="submission" date="2020-04" db="EMBL/GenBank/DDBJ databases">
        <title>MicrobeNet Type strains.</title>
        <authorList>
            <person name="Nicholson A.C."/>
        </authorList>
    </citation>
    <scope>NUCLEOTIDE SEQUENCE [LARGE SCALE GENOMIC DNA]</scope>
    <source>
        <strain evidence="1 4">CCUG 33494</strain>
    </source>
</reference>
<name>A0A4Y4G4P9_WEIHE</name>
<evidence type="ECO:0000313" key="3">
    <source>
        <dbReference type="Proteomes" id="UP000182448"/>
    </source>
</evidence>
<protein>
    <recommendedName>
        <fullName evidence="5">DUF669 domain-containing protein</fullName>
    </recommendedName>
</protein>
<keyword evidence="3" id="KW-1185">Reference proteome</keyword>
<accession>A0A4Y4G4P9</accession>
<dbReference type="RefSeq" id="WP_074427159.1">
    <property type="nucleotide sequence ID" value="NZ_BJEG01000003.1"/>
</dbReference>
<proteinExistence type="predicted"/>
<evidence type="ECO:0000313" key="1">
    <source>
        <dbReference type="EMBL" id="NKY66885.1"/>
    </source>
</evidence>